<dbReference type="InterPro" id="IPR001969">
    <property type="entry name" value="Aspartic_peptidase_AS"/>
</dbReference>
<dbReference type="Gene3D" id="1.10.340.70">
    <property type="match status" value="1"/>
</dbReference>
<evidence type="ECO:0000256" key="4">
    <source>
        <dbReference type="ARBA" id="ARBA00022759"/>
    </source>
</evidence>
<dbReference type="GO" id="GO:0015074">
    <property type="term" value="P:DNA integration"/>
    <property type="evidence" value="ECO:0007669"/>
    <property type="project" value="InterPro"/>
</dbReference>
<dbReference type="GO" id="GO:0008270">
    <property type="term" value="F:zinc ion binding"/>
    <property type="evidence" value="ECO:0007669"/>
    <property type="project" value="UniProtKB-KW"/>
</dbReference>
<dbReference type="Pfam" id="PF00098">
    <property type="entry name" value="zf-CCHC"/>
    <property type="match status" value="1"/>
</dbReference>
<keyword evidence="8" id="KW-0479">Metal-binding</keyword>
<keyword evidence="6" id="KW-0695">RNA-directed DNA polymerase</keyword>
<evidence type="ECO:0000256" key="2">
    <source>
        <dbReference type="ARBA" id="ARBA00022695"/>
    </source>
</evidence>
<dbReference type="SUPFAM" id="SSF50630">
    <property type="entry name" value="Acid proteases"/>
    <property type="match status" value="1"/>
</dbReference>
<reference evidence="13" key="1">
    <citation type="submission" date="2021-06" db="EMBL/GenBank/DDBJ databases">
        <authorList>
            <consortium name="Wellcome Sanger Institute Data Sharing"/>
        </authorList>
    </citation>
    <scope>NUCLEOTIDE SEQUENCE [LARGE SCALE GENOMIC DNA]</scope>
</reference>
<evidence type="ECO:0000259" key="11">
    <source>
        <dbReference type="PROSITE" id="PS50175"/>
    </source>
</evidence>
<reference evidence="13" key="2">
    <citation type="submission" date="2025-08" db="UniProtKB">
        <authorList>
            <consortium name="Ensembl"/>
        </authorList>
    </citation>
    <scope>IDENTIFICATION</scope>
</reference>
<dbReference type="GO" id="GO:0003676">
    <property type="term" value="F:nucleic acid binding"/>
    <property type="evidence" value="ECO:0007669"/>
    <property type="project" value="InterPro"/>
</dbReference>
<dbReference type="InterPro" id="IPR001584">
    <property type="entry name" value="Integrase_cat-core"/>
</dbReference>
<keyword evidence="4" id="KW-0255">Endonuclease</keyword>
<evidence type="ECO:0000256" key="3">
    <source>
        <dbReference type="ARBA" id="ARBA00022722"/>
    </source>
</evidence>
<keyword evidence="5" id="KW-0378">Hydrolase</keyword>
<feature type="domain" description="Integrase catalytic" evidence="12">
    <location>
        <begin position="349"/>
        <end position="507"/>
    </location>
</feature>
<sequence length="576" mass="64376">MPRCFKCGEVGHILHACPLNVEAMDCSVTVAERYGALSTPLSVPNVGVVLVNGHSVLALFDTGSNITIVARRFVLPRQWLKQHVRITCVQGETRAYRSAKCFITWKREISQLSVAVLPEPPFPVILGHDWSKTKSGKIKFTPVANLGLTMGGRGALPAAPTPCNAANTDDVGRRGEESQATDPNPETPGEGPSRAPDNFPAADDPLGCVDLQFRSTSASFKREQWNDDSLKFTRNAIVSVDGHLSVSPLPLEPYFVLDNDLLYRVATHEGKVWKLLLVPRTYRRQDCELAHAHLLGAHLGAEKTLERIKLRFYWPGINEEVRRFCQSCPDCQIRQIPRRVRAPLVPIPLVDIPFERLGVDIVGPLKPSSRGFKYILVMVEYATRYPEAVPLRSANTKNIARELVNLFSRVGIPKEVLTDQGTPFTSDTFREVARLLRISHLKTSVYHPQTDGLVERFNQTLKQMLRKVVSADGRNWDQLLPLVLFAYWEVPQASTGFSPFELLYGHQPRGLLDMLKEGWEAEPLPSNNVLEYIAQLRDRLEHIRPLLKEHMMRVQSAQARVIISTPSSGNSSPGTG</sequence>
<dbReference type="PROSITE" id="PS50994">
    <property type="entry name" value="INTEGRASE"/>
    <property type="match status" value="1"/>
</dbReference>
<dbReference type="Ensembl" id="ENSECRT00000008016.1">
    <property type="protein sequence ID" value="ENSECRP00000007890.1"/>
    <property type="gene ID" value="ENSECRG00000005266.1"/>
</dbReference>
<accession>A0A8C4X6A1</accession>
<feature type="domain" description="CCHC-type" evidence="10">
    <location>
        <begin position="3"/>
        <end position="18"/>
    </location>
</feature>
<organism evidence="13 14">
    <name type="scientific">Erpetoichthys calabaricus</name>
    <name type="common">Rope fish</name>
    <name type="synonym">Calamoichthys calabaricus</name>
    <dbReference type="NCBI Taxonomy" id="27687"/>
    <lineage>
        <taxon>Eukaryota</taxon>
        <taxon>Metazoa</taxon>
        <taxon>Chordata</taxon>
        <taxon>Craniata</taxon>
        <taxon>Vertebrata</taxon>
        <taxon>Euteleostomi</taxon>
        <taxon>Actinopterygii</taxon>
        <taxon>Polypteriformes</taxon>
        <taxon>Polypteridae</taxon>
        <taxon>Erpetoichthys</taxon>
    </lineage>
</organism>
<dbReference type="PROSITE" id="PS00141">
    <property type="entry name" value="ASP_PROTEASE"/>
    <property type="match status" value="1"/>
</dbReference>
<dbReference type="GO" id="GO:0004519">
    <property type="term" value="F:endonuclease activity"/>
    <property type="evidence" value="ECO:0007669"/>
    <property type="project" value="UniProtKB-KW"/>
</dbReference>
<dbReference type="GO" id="GO:0003964">
    <property type="term" value="F:RNA-directed DNA polymerase activity"/>
    <property type="evidence" value="ECO:0007669"/>
    <property type="project" value="UniProtKB-KW"/>
</dbReference>
<dbReference type="FunFam" id="3.30.420.10:FF:000032">
    <property type="entry name" value="Retrovirus-related Pol polyprotein from transposon 297-like Protein"/>
    <property type="match status" value="1"/>
</dbReference>
<dbReference type="PROSITE" id="PS50158">
    <property type="entry name" value="ZF_CCHC"/>
    <property type="match status" value="1"/>
</dbReference>
<dbReference type="InterPro" id="IPR018061">
    <property type="entry name" value="Retropepsins"/>
</dbReference>
<protein>
    <recommendedName>
        <fullName evidence="7">Gypsy retrotransposon integrase-like protein 1</fullName>
    </recommendedName>
</protein>
<dbReference type="PANTHER" id="PTHR37984:SF15">
    <property type="entry name" value="INTEGRASE CATALYTIC DOMAIN-CONTAINING PROTEIN"/>
    <property type="match status" value="1"/>
</dbReference>
<evidence type="ECO:0000256" key="7">
    <source>
        <dbReference type="ARBA" id="ARBA00039658"/>
    </source>
</evidence>
<keyword evidence="3" id="KW-0540">Nuclease</keyword>
<dbReference type="GO" id="GO:0004190">
    <property type="term" value="F:aspartic-type endopeptidase activity"/>
    <property type="evidence" value="ECO:0007669"/>
    <property type="project" value="InterPro"/>
</dbReference>
<keyword evidence="1" id="KW-0808">Transferase</keyword>
<feature type="compositionally biased region" description="Low complexity" evidence="9">
    <location>
        <begin position="157"/>
        <end position="168"/>
    </location>
</feature>
<evidence type="ECO:0000313" key="14">
    <source>
        <dbReference type="Proteomes" id="UP000694620"/>
    </source>
</evidence>
<keyword evidence="8" id="KW-0862">Zinc</keyword>
<dbReference type="InterPro" id="IPR050951">
    <property type="entry name" value="Retrovirus_Pol_polyprotein"/>
</dbReference>
<dbReference type="AlphaFoldDB" id="A0A8C4X6A1"/>
<dbReference type="PANTHER" id="PTHR37984">
    <property type="entry name" value="PROTEIN CBG26694"/>
    <property type="match status" value="1"/>
</dbReference>
<reference evidence="13" key="3">
    <citation type="submission" date="2025-09" db="UniProtKB">
        <authorList>
            <consortium name="Ensembl"/>
        </authorList>
    </citation>
    <scope>IDENTIFICATION</scope>
</reference>
<evidence type="ECO:0000256" key="6">
    <source>
        <dbReference type="ARBA" id="ARBA00022918"/>
    </source>
</evidence>
<dbReference type="InterPro" id="IPR001995">
    <property type="entry name" value="Peptidase_A2_cat"/>
</dbReference>
<dbReference type="Pfam" id="PF17921">
    <property type="entry name" value="Integrase_H2C2"/>
    <property type="match status" value="1"/>
</dbReference>
<dbReference type="FunFam" id="1.10.340.70:FF:000001">
    <property type="entry name" value="Retrovirus-related Pol polyprotein from transposon gypsy-like Protein"/>
    <property type="match status" value="1"/>
</dbReference>
<dbReference type="Proteomes" id="UP000694620">
    <property type="component" value="Chromosome 6"/>
</dbReference>
<feature type="region of interest" description="Disordered" evidence="9">
    <location>
        <begin position="157"/>
        <end position="201"/>
    </location>
</feature>
<proteinExistence type="predicted"/>
<dbReference type="InterPro" id="IPR041588">
    <property type="entry name" value="Integrase_H2C2"/>
</dbReference>
<name>A0A8C4X6A1_ERPCA</name>
<evidence type="ECO:0000256" key="5">
    <source>
        <dbReference type="ARBA" id="ARBA00022801"/>
    </source>
</evidence>
<keyword evidence="2" id="KW-0548">Nucleotidyltransferase</keyword>
<dbReference type="Pfam" id="PF00077">
    <property type="entry name" value="RVP"/>
    <property type="match status" value="1"/>
</dbReference>
<dbReference type="GeneTree" id="ENSGT01050000244855"/>
<evidence type="ECO:0000259" key="10">
    <source>
        <dbReference type="PROSITE" id="PS50158"/>
    </source>
</evidence>
<dbReference type="GO" id="GO:0006508">
    <property type="term" value="P:proteolysis"/>
    <property type="evidence" value="ECO:0007669"/>
    <property type="project" value="InterPro"/>
</dbReference>
<evidence type="ECO:0000259" key="12">
    <source>
        <dbReference type="PROSITE" id="PS50994"/>
    </source>
</evidence>
<dbReference type="SUPFAM" id="SSF53098">
    <property type="entry name" value="Ribonuclease H-like"/>
    <property type="match status" value="1"/>
</dbReference>
<evidence type="ECO:0000256" key="8">
    <source>
        <dbReference type="PROSITE-ProRule" id="PRU00047"/>
    </source>
</evidence>
<dbReference type="Gene3D" id="2.40.70.10">
    <property type="entry name" value="Acid Proteases"/>
    <property type="match status" value="1"/>
</dbReference>
<keyword evidence="8" id="KW-0863">Zinc-finger</keyword>
<dbReference type="InterPro" id="IPR001878">
    <property type="entry name" value="Znf_CCHC"/>
</dbReference>
<evidence type="ECO:0000313" key="13">
    <source>
        <dbReference type="Ensembl" id="ENSECRP00000007890.1"/>
    </source>
</evidence>
<evidence type="ECO:0000256" key="9">
    <source>
        <dbReference type="SAM" id="MobiDB-lite"/>
    </source>
</evidence>
<evidence type="ECO:0000256" key="1">
    <source>
        <dbReference type="ARBA" id="ARBA00022679"/>
    </source>
</evidence>
<dbReference type="PROSITE" id="PS50175">
    <property type="entry name" value="ASP_PROT_RETROV"/>
    <property type="match status" value="1"/>
</dbReference>
<keyword evidence="14" id="KW-1185">Reference proteome</keyword>
<dbReference type="Gene3D" id="3.30.420.10">
    <property type="entry name" value="Ribonuclease H-like superfamily/Ribonuclease H"/>
    <property type="match status" value="1"/>
</dbReference>
<dbReference type="CDD" id="cd00303">
    <property type="entry name" value="retropepsin_like"/>
    <property type="match status" value="1"/>
</dbReference>
<dbReference type="InterPro" id="IPR036397">
    <property type="entry name" value="RNaseH_sf"/>
</dbReference>
<dbReference type="Pfam" id="PF00665">
    <property type="entry name" value="rve"/>
    <property type="match status" value="1"/>
</dbReference>
<dbReference type="InterPro" id="IPR012337">
    <property type="entry name" value="RNaseH-like_sf"/>
</dbReference>
<dbReference type="InterPro" id="IPR021109">
    <property type="entry name" value="Peptidase_aspartic_dom_sf"/>
</dbReference>
<feature type="domain" description="Peptidase A2" evidence="11">
    <location>
        <begin position="56"/>
        <end position="130"/>
    </location>
</feature>